<accession>A0A2W1NJS8</accession>
<dbReference type="EMBL" id="NHRJ02000014">
    <property type="protein sequence ID" value="PZE19725.1"/>
    <property type="molecule type" value="Genomic_DNA"/>
</dbReference>
<proteinExistence type="predicted"/>
<dbReference type="AlphaFoldDB" id="A0A2W1NJS8"/>
<protein>
    <submittedName>
        <fullName evidence="1">Uncharacterized protein</fullName>
    </submittedName>
</protein>
<evidence type="ECO:0000313" key="1">
    <source>
        <dbReference type="EMBL" id="PZE19725.1"/>
    </source>
</evidence>
<gene>
    <name evidence="1" type="ORF">CBW46_017140</name>
</gene>
<sequence length="130" mass="14377">MQTERVTAVSIPYPSLWSIRADIAGRPIVWGTLVINSVRNGVVDGTVNFRGRPIPIRGHWDESSKRIAFDSPYATFAGSLIVVDEQAMPLRHFVLRGRFRMKPPSLQAGETGTWLAATDVTRQLTGKASQ</sequence>
<dbReference type="OrthoDB" id="2934265at2"/>
<name>A0A2W1NJS8_PAEXE</name>
<comment type="caution">
    <text evidence="1">The sequence shown here is derived from an EMBL/GenBank/DDBJ whole genome shotgun (WGS) entry which is preliminary data.</text>
</comment>
<evidence type="ECO:0000313" key="2">
    <source>
        <dbReference type="Proteomes" id="UP000214746"/>
    </source>
</evidence>
<dbReference type="Proteomes" id="UP000214746">
    <property type="component" value="Unassembled WGS sequence"/>
</dbReference>
<organism evidence="1 2">
    <name type="scientific">Paenibacillus xerothermodurans</name>
    <dbReference type="NCBI Taxonomy" id="1977292"/>
    <lineage>
        <taxon>Bacteria</taxon>
        <taxon>Bacillati</taxon>
        <taxon>Bacillota</taxon>
        <taxon>Bacilli</taxon>
        <taxon>Bacillales</taxon>
        <taxon>Paenibacillaceae</taxon>
        <taxon>Paenibacillus</taxon>
    </lineage>
</organism>
<keyword evidence="2" id="KW-1185">Reference proteome</keyword>
<reference evidence="1" key="1">
    <citation type="submission" date="2018-06" db="EMBL/GenBank/DDBJ databases">
        <title>Paenibacillus xerothermodurans sp. nov. an extremely dry heat resistant spore forming bacterium isolated from the soil of Cape Canaveral, Florida.</title>
        <authorList>
            <person name="Seuylemezian A."/>
            <person name="Kaur N."/>
            <person name="Patil P."/>
            <person name="Patil P."/>
            <person name="Mayilraj S."/>
            <person name="Vaishampayan P."/>
        </authorList>
    </citation>
    <scope>NUCLEOTIDE SEQUENCE [LARGE SCALE GENOMIC DNA]</scope>
    <source>
        <strain evidence="1">ATCC 27380</strain>
    </source>
</reference>